<keyword evidence="6" id="KW-1185">Reference proteome</keyword>
<reference evidence="5 6" key="1">
    <citation type="submission" date="2024-01" db="EMBL/GenBank/DDBJ databases">
        <title>A draft genome for a cacao thread blight-causing isolate of Paramarasmius palmivorus.</title>
        <authorList>
            <person name="Baruah I.K."/>
            <person name="Bukari Y."/>
            <person name="Amoako-Attah I."/>
            <person name="Meinhardt L.W."/>
            <person name="Bailey B.A."/>
            <person name="Cohen S.P."/>
        </authorList>
    </citation>
    <scope>NUCLEOTIDE SEQUENCE [LARGE SCALE GENOMIC DNA]</scope>
    <source>
        <strain evidence="5 6">GH-12</strain>
    </source>
</reference>
<organism evidence="5 6">
    <name type="scientific">Paramarasmius palmivorus</name>
    <dbReference type="NCBI Taxonomy" id="297713"/>
    <lineage>
        <taxon>Eukaryota</taxon>
        <taxon>Fungi</taxon>
        <taxon>Dikarya</taxon>
        <taxon>Basidiomycota</taxon>
        <taxon>Agaricomycotina</taxon>
        <taxon>Agaricomycetes</taxon>
        <taxon>Agaricomycetidae</taxon>
        <taxon>Agaricales</taxon>
        <taxon>Marasmiineae</taxon>
        <taxon>Marasmiaceae</taxon>
        <taxon>Paramarasmius</taxon>
    </lineage>
</organism>
<dbReference type="Pfam" id="PF24883">
    <property type="entry name" value="NPHP3_N"/>
    <property type="match status" value="1"/>
</dbReference>
<keyword evidence="1" id="KW-0677">Repeat</keyword>
<dbReference type="InterPro" id="IPR007111">
    <property type="entry name" value="NACHT_NTPase"/>
</dbReference>
<evidence type="ECO:0000256" key="2">
    <source>
        <dbReference type="SAM" id="Coils"/>
    </source>
</evidence>
<dbReference type="SUPFAM" id="SSF52540">
    <property type="entry name" value="P-loop containing nucleoside triphosphate hydrolases"/>
    <property type="match status" value="1"/>
</dbReference>
<name>A0AAW0BND8_9AGAR</name>
<dbReference type="Gene3D" id="3.40.50.300">
    <property type="entry name" value="P-loop containing nucleotide triphosphate hydrolases"/>
    <property type="match status" value="1"/>
</dbReference>
<evidence type="ECO:0000313" key="6">
    <source>
        <dbReference type="Proteomes" id="UP001383192"/>
    </source>
</evidence>
<dbReference type="InterPro" id="IPR027417">
    <property type="entry name" value="P-loop_NTPase"/>
</dbReference>
<dbReference type="Proteomes" id="UP001383192">
    <property type="component" value="Unassembled WGS sequence"/>
</dbReference>
<dbReference type="PROSITE" id="PS50837">
    <property type="entry name" value="NACHT"/>
    <property type="match status" value="1"/>
</dbReference>
<proteinExistence type="predicted"/>
<feature type="region of interest" description="Disordered" evidence="3">
    <location>
        <begin position="64"/>
        <end position="86"/>
    </location>
</feature>
<dbReference type="InterPro" id="IPR056884">
    <property type="entry name" value="NPHP3-like_N"/>
</dbReference>
<feature type="region of interest" description="Disordered" evidence="3">
    <location>
        <begin position="1039"/>
        <end position="1058"/>
    </location>
</feature>
<feature type="domain" description="NACHT" evidence="4">
    <location>
        <begin position="347"/>
        <end position="505"/>
    </location>
</feature>
<feature type="compositionally biased region" description="Polar residues" evidence="3">
    <location>
        <begin position="1041"/>
        <end position="1058"/>
    </location>
</feature>
<evidence type="ECO:0000313" key="5">
    <source>
        <dbReference type="EMBL" id="KAK7028052.1"/>
    </source>
</evidence>
<sequence>MGTNSGILSFQLYRHHRFWINKLLASVGIPVGEFDLAEVRKEMVHHQEKYAKYRLELVVKTENPALLPDPPTDPPIADSQTEGYTPRIIDDNSQRRVLEGDDLTTSCIDTHTECGPTGLTVHDDLRQRVAEQDDKSQSIEDRMERLKRKTEKHQRVYQTMDDIIAVLNDLSEVHEIARAASIVVSGIYQIITARHKQNKDIVALYDAMVATYKIAVEKDALNEEGDFSELFDEIVWQSEECYVFLSNYMVKGRLSQVMDFWDTSSKIADFNCAFEGLQRRFVSNQVEVMAVTLLNMQKVVASIAREQKLRPHQSFSQLLGPKSHCLLGTRRSSLSKILDWCFYGQQSVLWISGIAGCGKSSLIGTLHNVLSTFGYRSRLAAFIRFDRSSYNDAGAFVKDLAMLLASFDERFGKPITEVIDRSPQISQNTELQTQVTKLLINPLRGLGNDSEIAKEGRIVILADGIDECSRKDRAETNFREQLLELFRRNTFQSLPFLRFVLASRPEEDIVRYLRDRPHIHHFPLDHTSSETKSDILYFLVRSFQRPAFETLDDTQKRTAVERLAEHASGLFIWVAIVVKFIEENVEKRLKLFMKNDPPKDALHALEVLYNTALESLVTEGDNDIRQDICIALGFIMASSALSSWVKIPFQALHALPEYVDPENGTGVTGIFRKLQSLVTIEDGTYRLLHKSFDDFLSSESRAGGWYIDTEHYIAILPDTMIACTIGHLDKADNDLQKALSSDLYRFVISVPVQGLYHRNLSSFQQPDFQQKLVKFLLGYLIRWIRSFDTDLSGIGRGDDPRRFGIQCAVKAEENRGDSGVTQKAWLGASRLQSLSVDNIRVEDFLHIMLYDAARDGKVTETNAEGQREWQVDNIYMHVLIEMAGGSHIYEDILATLETNHIPPVVRLGPETVEIPKKIVSQGRIWMKSGFITDGDEKSTTEPIVWCREKRSELISARTEPPPSGDQNSTMDSLTKANQKPSLPLKENLTLRSAESSEENGGEKSTGSSTDANRKPRIMFIAPLKEKDFILWNANPPKKNVDGNSAAGSSMDATQEPTSKSIVPLREKDFTLWSIDSSKYVKQKPATESTRRLKVEHFTLWSAESQNGHGVSWRSLFPS</sequence>
<dbReference type="EMBL" id="JAYKXP010000091">
    <property type="protein sequence ID" value="KAK7028052.1"/>
    <property type="molecule type" value="Genomic_DNA"/>
</dbReference>
<dbReference type="PANTHER" id="PTHR10039:SF17">
    <property type="entry name" value="FUNGAL STAND N-TERMINAL GOODBYE DOMAIN-CONTAINING PROTEIN-RELATED"/>
    <property type="match status" value="1"/>
</dbReference>
<comment type="caution">
    <text evidence="5">The sequence shown here is derived from an EMBL/GenBank/DDBJ whole genome shotgun (WGS) entry which is preliminary data.</text>
</comment>
<keyword evidence="2" id="KW-0175">Coiled coil</keyword>
<dbReference type="AlphaFoldDB" id="A0AAW0BND8"/>
<evidence type="ECO:0000259" key="4">
    <source>
        <dbReference type="PROSITE" id="PS50837"/>
    </source>
</evidence>
<feature type="compositionally biased region" description="Polar residues" evidence="3">
    <location>
        <begin position="964"/>
        <end position="980"/>
    </location>
</feature>
<gene>
    <name evidence="5" type="ORF">VNI00_015003</name>
</gene>
<protein>
    <recommendedName>
        <fullName evidence="4">NACHT domain-containing protein</fullName>
    </recommendedName>
</protein>
<accession>A0AAW0BND8</accession>
<evidence type="ECO:0000256" key="3">
    <source>
        <dbReference type="SAM" id="MobiDB-lite"/>
    </source>
</evidence>
<dbReference type="PANTHER" id="PTHR10039">
    <property type="entry name" value="AMELOGENIN"/>
    <property type="match status" value="1"/>
</dbReference>
<evidence type="ECO:0000256" key="1">
    <source>
        <dbReference type="ARBA" id="ARBA00022737"/>
    </source>
</evidence>
<feature type="coiled-coil region" evidence="2">
    <location>
        <begin position="122"/>
        <end position="156"/>
    </location>
</feature>
<feature type="region of interest" description="Disordered" evidence="3">
    <location>
        <begin position="953"/>
        <end position="1015"/>
    </location>
</feature>